<sequence length="409" mass="41629">MTTNPPPSQPGTDPASGLVLGPVRRPAAPAPEPEPASVPEPAPAEEPEATTTEASQPESAAPAATPTPVPPPADGGTVQLVMPKDSTVRLGAKPAPAPAADLDGTVRLAPQPPVRGGTVQLSVPAAVTGAEDGTVRLGVKPAADLESTVRLPPGLPVGSTVEMPVTDGGEGTVRLRPAGAPGDTVQLHVPPQGDADGTVKLRPGGRPAEAATVRLPSGAAPDGFESATHLDPEVWPTPVSSPAPPAGDESLRRFGPGVPPQAAAVWHGAAQAEPTEPKKRKRGRWLVLPLVLLLGVAGFLGWERYGKPVTVSGVEVRSDSEGPACDGTAVITGTLETDGGAGVVTYHWLRSDGTDSGTLSQHVPAGRNRTEVVLRWTFQGRGEMAATATLEVLSPTTQSAATSFTYACR</sequence>
<reference evidence="4" key="1">
    <citation type="journal article" date="2019" name="Int. J. Syst. Evol. Microbiol.">
        <title>The Global Catalogue of Microorganisms (GCM) 10K type strain sequencing project: providing services to taxonomists for standard genome sequencing and annotation.</title>
        <authorList>
            <consortium name="The Broad Institute Genomics Platform"/>
            <consortium name="The Broad Institute Genome Sequencing Center for Infectious Disease"/>
            <person name="Wu L."/>
            <person name="Ma J."/>
        </authorList>
    </citation>
    <scope>NUCLEOTIDE SEQUENCE [LARGE SCALE GENOMIC DNA]</scope>
    <source>
        <strain evidence="4">CGMCC 4.1622</strain>
    </source>
</reference>
<proteinExistence type="predicted"/>
<dbReference type="EMBL" id="JBHSOC010000104">
    <property type="protein sequence ID" value="MFC5646553.1"/>
    <property type="molecule type" value="Genomic_DNA"/>
</dbReference>
<gene>
    <name evidence="3" type="ORF">ACFPZF_35095</name>
</gene>
<protein>
    <recommendedName>
        <fullName evidence="5">Ig-like domain-containing protein</fullName>
    </recommendedName>
</protein>
<dbReference type="Proteomes" id="UP001596066">
    <property type="component" value="Unassembled WGS sequence"/>
</dbReference>
<evidence type="ECO:0000256" key="1">
    <source>
        <dbReference type="SAM" id="MobiDB-lite"/>
    </source>
</evidence>
<feature type="region of interest" description="Disordered" evidence="1">
    <location>
        <begin position="216"/>
        <end position="251"/>
    </location>
</feature>
<comment type="caution">
    <text evidence="3">The sequence shown here is derived from an EMBL/GenBank/DDBJ whole genome shotgun (WGS) entry which is preliminary data.</text>
</comment>
<feature type="region of interest" description="Disordered" evidence="1">
    <location>
        <begin position="1"/>
        <end position="118"/>
    </location>
</feature>
<evidence type="ECO:0008006" key="5">
    <source>
        <dbReference type="Google" id="ProtNLM"/>
    </source>
</evidence>
<feature type="transmembrane region" description="Helical" evidence="2">
    <location>
        <begin position="285"/>
        <end position="302"/>
    </location>
</feature>
<feature type="compositionally biased region" description="Pro residues" evidence="1">
    <location>
        <begin position="28"/>
        <end position="42"/>
    </location>
</feature>
<evidence type="ECO:0000256" key="2">
    <source>
        <dbReference type="SAM" id="Phobius"/>
    </source>
</evidence>
<dbReference type="RefSeq" id="WP_346146560.1">
    <property type="nucleotide sequence ID" value="NZ_BAAAUA010000028.1"/>
</dbReference>
<keyword evidence="2" id="KW-1133">Transmembrane helix</keyword>
<organism evidence="3 4">
    <name type="scientific">Kitasatospora cinereorecta</name>
    <dbReference type="NCBI Taxonomy" id="285560"/>
    <lineage>
        <taxon>Bacteria</taxon>
        <taxon>Bacillati</taxon>
        <taxon>Actinomycetota</taxon>
        <taxon>Actinomycetes</taxon>
        <taxon>Kitasatosporales</taxon>
        <taxon>Streptomycetaceae</taxon>
        <taxon>Kitasatospora</taxon>
    </lineage>
</organism>
<keyword evidence="4" id="KW-1185">Reference proteome</keyword>
<accession>A0ABW0VM80</accession>
<feature type="compositionally biased region" description="Low complexity" evidence="1">
    <location>
        <begin position="49"/>
        <end position="64"/>
    </location>
</feature>
<keyword evidence="2" id="KW-0812">Transmembrane</keyword>
<keyword evidence="2" id="KW-0472">Membrane</keyword>
<name>A0ABW0VM80_9ACTN</name>
<evidence type="ECO:0000313" key="3">
    <source>
        <dbReference type="EMBL" id="MFC5646553.1"/>
    </source>
</evidence>
<evidence type="ECO:0000313" key="4">
    <source>
        <dbReference type="Proteomes" id="UP001596066"/>
    </source>
</evidence>